<dbReference type="AlphaFoldDB" id="A0AAV8YBT6"/>
<dbReference type="Proteomes" id="UP001162162">
    <property type="component" value="Unassembled WGS sequence"/>
</dbReference>
<keyword evidence="6" id="KW-0472">Membrane</keyword>
<evidence type="ECO:0000256" key="2">
    <source>
        <dbReference type="ARBA" id="ARBA00022670"/>
    </source>
</evidence>
<dbReference type="EMBL" id="JAPWTK010000133">
    <property type="protein sequence ID" value="KAJ8948645.1"/>
    <property type="molecule type" value="Genomic_DNA"/>
</dbReference>
<comment type="caution">
    <text evidence="8">The sequence shown here is derived from an EMBL/GenBank/DDBJ whole genome shotgun (WGS) entry which is preliminary data.</text>
</comment>
<evidence type="ECO:0000256" key="5">
    <source>
        <dbReference type="ARBA" id="ARBA00023157"/>
    </source>
</evidence>
<dbReference type="InterPro" id="IPR043504">
    <property type="entry name" value="Peptidase_S1_PA_chymotrypsin"/>
</dbReference>
<evidence type="ECO:0000256" key="6">
    <source>
        <dbReference type="SAM" id="Phobius"/>
    </source>
</evidence>
<evidence type="ECO:0000313" key="8">
    <source>
        <dbReference type="EMBL" id="KAJ8948645.1"/>
    </source>
</evidence>
<proteinExistence type="inferred from homology"/>
<evidence type="ECO:0000256" key="4">
    <source>
        <dbReference type="ARBA" id="ARBA00022825"/>
    </source>
</evidence>
<dbReference type="PANTHER" id="PTHR24276">
    <property type="entry name" value="POLYSERASE-RELATED"/>
    <property type="match status" value="1"/>
</dbReference>
<dbReference type="InterPro" id="IPR050430">
    <property type="entry name" value="Peptidase_S1"/>
</dbReference>
<dbReference type="Pfam" id="PF00089">
    <property type="entry name" value="Trypsin"/>
    <property type="match status" value="1"/>
</dbReference>
<feature type="domain" description="Peptidase S1" evidence="7">
    <location>
        <begin position="67"/>
        <end position="292"/>
    </location>
</feature>
<evidence type="ECO:0000259" key="7">
    <source>
        <dbReference type="PROSITE" id="PS50240"/>
    </source>
</evidence>
<dbReference type="SUPFAM" id="SSF50494">
    <property type="entry name" value="Trypsin-like serine proteases"/>
    <property type="match status" value="1"/>
</dbReference>
<evidence type="ECO:0000256" key="3">
    <source>
        <dbReference type="ARBA" id="ARBA00022801"/>
    </source>
</evidence>
<keyword evidence="5" id="KW-1015">Disulfide bond</keyword>
<keyword evidence="4" id="KW-0720">Serine protease</keyword>
<dbReference type="Gene3D" id="2.40.10.10">
    <property type="entry name" value="Trypsin-like serine proteases"/>
    <property type="match status" value="2"/>
</dbReference>
<evidence type="ECO:0000313" key="9">
    <source>
        <dbReference type="Proteomes" id="UP001162162"/>
    </source>
</evidence>
<dbReference type="PRINTS" id="PR00722">
    <property type="entry name" value="CHYMOTRYPSIN"/>
</dbReference>
<keyword evidence="2" id="KW-0645">Protease</keyword>
<dbReference type="CDD" id="cd00190">
    <property type="entry name" value="Tryp_SPc"/>
    <property type="match status" value="1"/>
</dbReference>
<gene>
    <name evidence="8" type="ORF">NQ318_022713</name>
</gene>
<keyword evidence="6" id="KW-1133">Transmembrane helix</keyword>
<dbReference type="InterPro" id="IPR018114">
    <property type="entry name" value="TRYPSIN_HIS"/>
</dbReference>
<keyword evidence="6" id="KW-0812">Transmembrane</keyword>
<reference evidence="8" key="1">
    <citation type="journal article" date="2023" name="Insect Mol. Biol.">
        <title>Genome sequencing provides insights into the evolution of gene families encoding plant cell wall-degrading enzymes in longhorned beetles.</title>
        <authorList>
            <person name="Shin N.R."/>
            <person name="Okamura Y."/>
            <person name="Kirsch R."/>
            <person name="Pauchet Y."/>
        </authorList>
    </citation>
    <scope>NUCLEOTIDE SEQUENCE</scope>
    <source>
        <strain evidence="8">AMC_N1</strain>
    </source>
</reference>
<name>A0AAV8YBT6_9CUCU</name>
<dbReference type="SMART" id="SM00020">
    <property type="entry name" value="Tryp_SPc"/>
    <property type="match status" value="1"/>
</dbReference>
<dbReference type="PROSITE" id="PS50240">
    <property type="entry name" value="TRYPSIN_DOM"/>
    <property type="match status" value="1"/>
</dbReference>
<dbReference type="InterPro" id="IPR009003">
    <property type="entry name" value="Peptidase_S1_PA"/>
</dbReference>
<dbReference type="GO" id="GO:0006508">
    <property type="term" value="P:proteolysis"/>
    <property type="evidence" value="ECO:0007669"/>
    <property type="project" value="UniProtKB-KW"/>
</dbReference>
<evidence type="ECO:0000256" key="1">
    <source>
        <dbReference type="ARBA" id="ARBA00007664"/>
    </source>
</evidence>
<sequence length="308" mass="34341">MPHRERENSSMSNHFSCITITTLVVVSLANLVLLLTVVLESRKKCAENPYEPFERLRNAPGKRLLSLVSGEGPGIPEQKYMAALCLIKYNRILLICGTTIISKNWVLTAAHCCELVKTYPLDKVKISSNSAKWRNGIAHDVEVIMRHANYSIKTVSHNVCLIKVKTPFQDNLEVPVTLAGSRYKYIANTSATTLGWSSKYGEYENDELYSVQVTLVPFAVCKSVHKINIDETMICAKSSPSVDCSYDSGGPLFQNNLVVGIVSFETDCASGMYPRVYTRLSHFEKWIAQVETTMKEKIGVKFKSSPSA</sequence>
<feature type="transmembrane region" description="Helical" evidence="6">
    <location>
        <begin position="12"/>
        <end position="39"/>
    </location>
</feature>
<dbReference type="GO" id="GO:0004252">
    <property type="term" value="F:serine-type endopeptidase activity"/>
    <property type="evidence" value="ECO:0007669"/>
    <property type="project" value="InterPro"/>
</dbReference>
<comment type="similarity">
    <text evidence="1">Belongs to the peptidase S1 family.</text>
</comment>
<dbReference type="InterPro" id="IPR001254">
    <property type="entry name" value="Trypsin_dom"/>
</dbReference>
<dbReference type="InterPro" id="IPR001314">
    <property type="entry name" value="Peptidase_S1A"/>
</dbReference>
<protein>
    <recommendedName>
        <fullName evidence="7">Peptidase S1 domain-containing protein</fullName>
    </recommendedName>
</protein>
<organism evidence="8 9">
    <name type="scientific">Aromia moschata</name>
    <dbReference type="NCBI Taxonomy" id="1265417"/>
    <lineage>
        <taxon>Eukaryota</taxon>
        <taxon>Metazoa</taxon>
        <taxon>Ecdysozoa</taxon>
        <taxon>Arthropoda</taxon>
        <taxon>Hexapoda</taxon>
        <taxon>Insecta</taxon>
        <taxon>Pterygota</taxon>
        <taxon>Neoptera</taxon>
        <taxon>Endopterygota</taxon>
        <taxon>Coleoptera</taxon>
        <taxon>Polyphaga</taxon>
        <taxon>Cucujiformia</taxon>
        <taxon>Chrysomeloidea</taxon>
        <taxon>Cerambycidae</taxon>
        <taxon>Cerambycinae</taxon>
        <taxon>Callichromatini</taxon>
        <taxon>Aromia</taxon>
    </lineage>
</organism>
<accession>A0AAV8YBT6</accession>
<keyword evidence="9" id="KW-1185">Reference proteome</keyword>
<keyword evidence="3" id="KW-0378">Hydrolase</keyword>
<dbReference type="PROSITE" id="PS00134">
    <property type="entry name" value="TRYPSIN_HIS"/>
    <property type="match status" value="1"/>
</dbReference>
<dbReference type="PANTHER" id="PTHR24276:SF98">
    <property type="entry name" value="FI18310P1-RELATED"/>
    <property type="match status" value="1"/>
</dbReference>